<evidence type="ECO:0000256" key="2">
    <source>
        <dbReference type="ARBA" id="ARBA00022475"/>
    </source>
</evidence>
<evidence type="ECO:0000256" key="9">
    <source>
        <dbReference type="ARBA" id="ARBA00023157"/>
    </source>
</evidence>
<dbReference type="SUPFAM" id="SSF63712">
    <property type="entry name" value="Nicotinic receptor ligand binding domain-like"/>
    <property type="match status" value="1"/>
</dbReference>
<evidence type="ECO:0000256" key="13">
    <source>
        <dbReference type="ARBA" id="ARBA00023286"/>
    </source>
</evidence>
<evidence type="ECO:0000256" key="5">
    <source>
        <dbReference type="ARBA" id="ARBA00022989"/>
    </source>
</evidence>
<dbReference type="GO" id="GO:0045211">
    <property type="term" value="C:postsynaptic membrane"/>
    <property type="evidence" value="ECO:0007669"/>
    <property type="project" value="UniProtKB-SubCell"/>
</dbReference>
<dbReference type="OMA" id="ARAQCHI"/>
<feature type="transmembrane region" description="Helical" evidence="20">
    <location>
        <begin position="192"/>
        <end position="211"/>
    </location>
</feature>
<dbReference type="Gene3D" id="2.70.170.10">
    <property type="entry name" value="Neurotransmitter-gated ion-channel ligand-binding domain"/>
    <property type="match status" value="1"/>
</dbReference>
<dbReference type="PROSITE" id="PS00236">
    <property type="entry name" value="NEUROTR_ION_CHANNEL"/>
    <property type="match status" value="1"/>
</dbReference>
<keyword evidence="24" id="KW-1185">Reference proteome</keyword>
<keyword evidence="5 20" id="KW-1133">Transmembrane helix</keyword>
<dbReference type="FunFam" id="2.70.170.10:FF:000017">
    <property type="entry name" value="5-hydroxytryptamine receptor 3A"/>
    <property type="match status" value="1"/>
</dbReference>
<evidence type="ECO:0000256" key="15">
    <source>
        <dbReference type="ARBA" id="ARBA00034104"/>
    </source>
</evidence>
<keyword evidence="13" id="KW-1071">Ligand-gated ion channel</keyword>
<feature type="transmembrane region" description="Helical" evidence="20">
    <location>
        <begin position="372"/>
        <end position="395"/>
    </location>
</feature>
<sequence>MYSMGLPIKKQNRPLQVVLTVDPWAILDVKEVDQTFVTHLGVKMEWTNDYIRWSPDDFCGIDKVIVPSELLWKPYIVIKEMAEKEKSLSSPHLKINFNGTIEFSSDQVVMTNCRMQVNKFPFDTQTCNITFLSNMYDSKDLYLKSRYGHIQYTKRIRKIITQYEWLFCNMTVHNWNSIGHLYFPITVKRRSVIYIVNFLLPILYLTCLDLRSFLMSDTGGEKVGFKITVLLAVTVMQLILNDILPSSSDSIPLIMKYCFGIFTMMMLSLMETIFVMYLIEKDSASEDDEIAHDPSLEAMKKYGASLNDKSDFKRGSAAKEDTSIRHTEGPLTLEMFSDELKEMKKMITLLNTDKQEEKRGYWTKLAERINKIFAICYVTSIIVFLAIIFSMWTAAEDVICLS</sequence>
<keyword evidence="4" id="KW-0732">Signal</keyword>
<evidence type="ECO:0000256" key="19">
    <source>
        <dbReference type="ARBA" id="ARBA00037540"/>
    </source>
</evidence>
<keyword evidence="6" id="KW-0770">Synapse</keyword>
<dbReference type="OrthoDB" id="6097796at2759"/>
<dbReference type="Pfam" id="PF02932">
    <property type="entry name" value="Neur_chan_memb"/>
    <property type="match status" value="1"/>
</dbReference>
<dbReference type="GO" id="GO:0004888">
    <property type="term" value="F:transmembrane signaling receptor activity"/>
    <property type="evidence" value="ECO:0007669"/>
    <property type="project" value="InterPro"/>
</dbReference>
<name>A0A3P9N577_POERE</name>
<keyword evidence="1 20" id="KW-0813">Transport</keyword>
<dbReference type="GO" id="GO:0005230">
    <property type="term" value="F:extracellular ligand-gated monoatomic ion channel activity"/>
    <property type="evidence" value="ECO:0007669"/>
    <property type="project" value="InterPro"/>
</dbReference>
<keyword evidence="2" id="KW-1003">Cell membrane</keyword>
<evidence type="ECO:0000259" key="22">
    <source>
        <dbReference type="Pfam" id="PF02932"/>
    </source>
</evidence>
<dbReference type="GeneID" id="103481493"/>
<keyword evidence="14 20" id="KW-0407">Ion channel</keyword>
<evidence type="ECO:0000256" key="8">
    <source>
        <dbReference type="ARBA" id="ARBA00023136"/>
    </source>
</evidence>
<dbReference type="PANTHER" id="PTHR18945">
    <property type="entry name" value="NEUROTRANSMITTER GATED ION CHANNEL"/>
    <property type="match status" value="1"/>
</dbReference>
<dbReference type="InterPro" id="IPR038050">
    <property type="entry name" value="Neuro_actylchol_rec"/>
</dbReference>
<dbReference type="Ensembl" id="ENSPRET00000004805.1">
    <property type="protein sequence ID" value="ENSPREP00000004741.1"/>
    <property type="gene ID" value="ENSPREG00000003328.1"/>
</dbReference>
<dbReference type="PRINTS" id="PR00252">
    <property type="entry name" value="NRIONCHANNEL"/>
</dbReference>
<evidence type="ECO:0000256" key="17">
    <source>
        <dbReference type="ARBA" id="ARBA00036239"/>
    </source>
</evidence>
<reference evidence="24" key="1">
    <citation type="submission" date="2013-11" db="EMBL/GenBank/DDBJ databases">
        <title>The genomic landscape of the Guanapo guppy.</title>
        <authorList>
            <person name="Kuenstner A."/>
            <person name="Dreyer C."/>
        </authorList>
    </citation>
    <scope>NUCLEOTIDE SEQUENCE</scope>
    <source>
        <strain evidence="24">Guanapo</strain>
    </source>
</reference>
<keyword evidence="7 20" id="KW-0406">Ion transport</keyword>
<evidence type="ECO:0000256" key="6">
    <source>
        <dbReference type="ARBA" id="ARBA00023018"/>
    </source>
</evidence>
<reference evidence="23" key="3">
    <citation type="submission" date="2025-09" db="UniProtKB">
        <authorList>
            <consortium name="Ensembl"/>
        </authorList>
    </citation>
    <scope>IDENTIFICATION</scope>
    <source>
        <strain evidence="23">Guanapo</strain>
    </source>
</reference>
<dbReference type="InterPro" id="IPR018000">
    <property type="entry name" value="Neurotransmitter_ion_chnl_CS"/>
</dbReference>
<comment type="subcellular location">
    <subcellularLocation>
        <location evidence="15">Postsynaptic cell membrane</location>
        <topology evidence="15">Multi-pass membrane protein</topology>
    </subcellularLocation>
</comment>
<dbReference type="Gene3D" id="1.20.58.390">
    <property type="entry name" value="Neurotransmitter-gated ion-channel transmembrane domain"/>
    <property type="match status" value="1"/>
</dbReference>
<dbReference type="Pfam" id="PF02931">
    <property type="entry name" value="Neur_chan_LBD"/>
    <property type="match status" value="1"/>
</dbReference>
<dbReference type="FunFam" id="1.20.58.390:FF:000103">
    <property type="entry name" value="Si:ch211-256e16.10"/>
    <property type="match status" value="1"/>
</dbReference>
<comment type="catalytic activity">
    <reaction evidence="18">
        <text>Ca(2+)(in) = Ca(2+)(out)</text>
        <dbReference type="Rhea" id="RHEA:29671"/>
        <dbReference type="ChEBI" id="CHEBI:29108"/>
    </reaction>
</comment>
<feature type="transmembrane region" description="Helical" evidence="20">
    <location>
        <begin position="223"/>
        <end position="240"/>
    </location>
</feature>
<dbReference type="InterPro" id="IPR036719">
    <property type="entry name" value="Neuro-gated_channel_TM_sf"/>
</dbReference>
<accession>A0A3P9N577</accession>
<comment type="function">
    <text evidence="19">Forms serotonin (5-hydroxytryptamine/5-HT3)-activated cation-selective channel complexes, which when activated cause fast, depolarizing responses in neurons.</text>
</comment>
<evidence type="ECO:0000256" key="3">
    <source>
        <dbReference type="ARBA" id="ARBA00022692"/>
    </source>
</evidence>
<evidence type="ECO:0000256" key="16">
    <source>
        <dbReference type="ARBA" id="ARBA00034430"/>
    </source>
</evidence>
<evidence type="ECO:0000259" key="21">
    <source>
        <dbReference type="Pfam" id="PF02931"/>
    </source>
</evidence>
<reference evidence="23" key="2">
    <citation type="submission" date="2025-08" db="UniProtKB">
        <authorList>
            <consortium name="Ensembl"/>
        </authorList>
    </citation>
    <scope>IDENTIFICATION</scope>
    <source>
        <strain evidence="23">Guanapo</strain>
    </source>
</reference>
<keyword evidence="9" id="KW-1015">Disulfide bond</keyword>
<feature type="transmembrane region" description="Helical" evidence="20">
    <location>
        <begin position="260"/>
        <end position="279"/>
    </location>
</feature>
<feature type="domain" description="Neurotransmitter-gated ion-channel ligand-binding" evidence="21">
    <location>
        <begin position="7"/>
        <end position="150"/>
    </location>
</feature>
<evidence type="ECO:0000256" key="14">
    <source>
        <dbReference type="ARBA" id="ARBA00023303"/>
    </source>
</evidence>
<evidence type="ECO:0000313" key="23">
    <source>
        <dbReference type="Ensembl" id="ENSPREP00000004741.1"/>
    </source>
</evidence>
<evidence type="ECO:0000256" key="12">
    <source>
        <dbReference type="ARBA" id="ARBA00023257"/>
    </source>
</evidence>
<dbReference type="InterPro" id="IPR006029">
    <property type="entry name" value="Neurotrans-gated_channel_TM"/>
</dbReference>
<keyword evidence="3 20" id="KW-0812">Transmembrane</keyword>
<dbReference type="InterPro" id="IPR006201">
    <property type="entry name" value="Neur_channel"/>
</dbReference>
<feature type="domain" description="Neurotransmitter-gated ion-channel transmembrane" evidence="22">
    <location>
        <begin position="200"/>
        <end position="283"/>
    </location>
</feature>
<dbReference type="InterPro" id="IPR036734">
    <property type="entry name" value="Neur_chan_lig-bd_sf"/>
</dbReference>
<keyword evidence="8 20" id="KW-0472">Membrane</keyword>
<evidence type="ECO:0000256" key="10">
    <source>
        <dbReference type="ARBA" id="ARBA00023170"/>
    </source>
</evidence>
<keyword evidence="10" id="KW-0675">Receptor</keyword>
<evidence type="ECO:0000256" key="11">
    <source>
        <dbReference type="ARBA" id="ARBA00023180"/>
    </source>
</evidence>
<dbReference type="InterPro" id="IPR006202">
    <property type="entry name" value="Neur_chan_lig-bd"/>
</dbReference>
<organism evidence="23 24">
    <name type="scientific">Poecilia reticulata</name>
    <name type="common">Guppy</name>
    <name type="synonym">Acanthophacelus reticulatus</name>
    <dbReference type="NCBI Taxonomy" id="8081"/>
    <lineage>
        <taxon>Eukaryota</taxon>
        <taxon>Metazoa</taxon>
        <taxon>Chordata</taxon>
        <taxon>Craniata</taxon>
        <taxon>Vertebrata</taxon>
        <taxon>Euteleostomi</taxon>
        <taxon>Actinopterygii</taxon>
        <taxon>Neopterygii</taxon>
        <taxon>Teleostei</taxon>
        <taxon>Neoteleostei</taxon>
        <taxon>Acanthomorphata</taxon>
        <taxon>Ovalentaria</taxon>
        <taxon>Atherinomorphae</taxon>
        <taxon>Cyprinodontiformes</taxon>
        <taxon>Poeciliidae</taxon>
        <taxon>Poeciliinae</taxon>
        <taxon>Poecilia</taxon>
    </lineage>
</organism>
<evidence type="ECO:0000256" key="18">
    <source>
        <dbReference type="ARBA" id="ARBA00036634"/>
    </source>
</evidence>
<protein>
    <submittedName>
        <fullName evidence="23">5-hydroxytryptamine receptor 3A-like</fullName>
    </submittedName>
</protein>
<proteinExistence type="inferred from homology"/>
<dbReference type="RefSeq" id="XP_008435192.1">
    <property type="nucleotide sequence ID" value="XM_008436970.2"/>
</dbReference>
<evidence type="ECO:0000256" key="1">
    <source>
        <dbReference type="ARBA" id="ARBA00022448"/>
    </source>
</evidence>
<dbReference type="SUPFAM" id="SSF90112">
    <property type="entry name" value="Neurotransmitter-gated ion-channel transmembrane pore"/>
    <property type="match status" value="1"/>
</dbReference>
<evidence type="ECO:0000256" key="7">
    <source>
        <dbReference type="ARBA" id="ARBA00023065"/>
    </source>
</evidence>
<evidence type="ECO:0000256" key="4">
    <source>
        <dbReference type="ARBA" id="ARBA00022729"/>
    </source>
</evidence>
<comment type="similarity">
    <text evidence="20">Belongs to the ligand-gated ion channel (TC 1.A.9) family.</text>
</comment>
<evidence type="ECO:0000313" key="24">
    <source>
        <dbReference type="Proteomes" id="UP000242638"/>
    </source>
</evidence>
<dbReference type="GeneTree" id="ENSGT00940000163471"/>
<keyword evidence="11" id="KW-0325">Glycoprotein</keyword>
<dbReference type="Proteomes" id="UP000242638">
    <property type="component" value="Unassembled WGS sequence"/>
</dbReference>
<comment type="catalytic activity">
    <reaction evidence="16">
        <text>K(+)(in) = K(+)(out)</text>
        <dbReference type="Rhea" id="RHEA:29463"/>
        <dbReference type="ChEBI" id="CHEBI:29103"/>
    </reaction>
</comment>
<keyword evidence="12" id="KW-0628">Postsynaptic cell membrane</keyword>
<evidence type="ECO:0000256" key="20">
    <source>
        <dbReference type="RuleBase" id="RU000687"/>
    </source>
</evidence>
<dbReference type="KEGG" id="pret:103481493"/>
<dbReference type="AlphaFoldDB" id="A0A3P9N577"/>
<comment type="catalytic activity">
    <reaction evidence="17">
        <text>Na(+)(in) = Na(+)(out)</text>
        <dbReference type="Rhea" id="RHEA:34963"/>
        <dbReference type="ChEBI" id="CHEBI:29101"/>
    </reaction>
</comment>